<dbReference type="InterPro" id="IPR032675">
    <property type="entry name" value="LRR_dom_sf"/>
</dbReference>
<evidence type="ECO:0000256" key="8">
    <source>
        <dbReference type="ARBA" id="ARBA00022989"/>
    </source>
</evidence>
<keyword evidence="15" id="KW-0808">Transferase</keyword>
<accession>A0AAQ3JPU4</accession>
<evidence type="ECO:0000256" key="7">
    <source>
        <dbReference type="ARBA" id="ARBA00022737"/>
    </source>
</evidence>
<evidence type="ECO:0000313" key="16">
    <source>
        <dbReference type="Proteomes" id="UP001327560"/>
    </source>
</evidence>
<evidence type="ECO:0000256" key="1">
    <source>
        <dbReference type="ARBA" id="ARBA00004251"/>
    </source>
</evidence>
<dbReference type="PANTHER" id="PTHR48063">
    <property type="entry name" value="LRR RECEPTOR-LIKE KINASE"/>
    <property type="match status" value="1"/>
</dbReference>
<dbReference type="Pfam" id="PF00560">
    <property type="entry name" value="LRR_1"/>
    <property type="match status" value="10"/>
</dbReference>
<dbReference type="Pfam" id="PF23598">
    <property type="entry name" value="LRR_14"/>
    <property type="match status" value="1"/>
</dbReference>
<dbReference type="Proteomes" id="UP001327560">
    <property type="component" value="Chromosome 1"/>
</dbReference>
<dbReference type="InterPro" id="IPR001611">
    <property type="entry name" value="Leu-rich_rpt"/>
</dbReference>
<evidence type="ECO:0000256" key="3">
    <source>
        <dbReference type="ARBA" id="ARBA00022475"/>
    </source>
</evidence>
<keyword evidence="4" id="KW-0433">Leucine-rich repeat</keyword>
<dbReference type="GO" id="GO:0009791">
    <property type="term" value="P:post-embryonic development"/>
    <property type="evidence" value="ECO:0007669"/>
    <property type="project" value="UniProtKB-ARBA"/>
</dbReference>
<dbReference type="Pfam" id="PF13855">
    <property type="entry name" value="LRR_8"/>
    <property type="match status" value="1"/>
</dbReference>
<evidence type="ECO:0000256" key="10">
    <source>
        <dbReference type="ARBA" id="ARBA00023180"/>
    </source>
</evidence>
<keyword evidence="9 11" id="KW-0472">Membrane</keyword>
<name>A0AAQ3JPU4_9LILI</name>
<evidence type="ECO:0000256" key="2">
    <source>
        <dbReference type="ARBA" id="ARBA00009592"/>
    </source>
</evidence>
<dbReference type="SMART" id="SM00369">
    <property type="entry name" value="LRR_TYP"/>
    <property type="match status" value="11"/>
</dbReference>
<evidence type="ECO:0000256" key="11">
    <source>
        <dbReference type="SAM" id="Phobius"/>
    </source>
</evidence>
<dbReference type="GO" id="GO:0005886">
    <property type="term" value="C:plasma membrane"/>
    <property type="evidence" value="ECO:0007669"/>
    <property type="project" value="UniProtKB-SubCell"/>
</dbReference>
<keyword evidence="7" id="KW-0677">Repeat</keyword>
<keyword evidence="10" id="KW-0325">Glycoprotein</keyword>
<evidence type="ECO:0000256" key="4">
    <source>
        <dbReference type="ARBA" id="ARBA00022614"/>
    </source>
</evidence>
<keyword evidence="16" id="KW-1185">Reference proteome</keyword>
<dbReference type="InterPro" id="IPR003591">
    <property type="entry name" value="Leu-rich_rpt_typical-subtyp"/>
</dbReference>
<dbReference type="FunFam" id="3.80.10.10:FF:000095">
    <property type="entry name" value="LRR receptor-like serine/threonine-protein kinase GSO1"/>
    <property type="match status" value="1"/>
</dbReference>
<keyword evidence="15" id="KW-0418">Kinase</keyword>
<feature type="signal peptide" evidence="12">
    <location>
        <begin position="1"/>
        <end position="37"/>
    </location>
</feature>
<protein>
    <submittedName>
        <fullName evidence="15">LRR receptor-like serine/threonine-protein kinase FLS2</fullName>
    </submittedName>
</protein>
<dbReference type="SUPFAM" id="SSF52058">
    <property type="entry name" value="L domain-like"/>
    <property type="match status" value="3"/>
</dbReference>
<feature type="chain" id="PRO_5042953070" evidence="12">
    <location>
        <begin position="38"/>
        <end position="1054"/>
    </location>
</feature>
<keyword evidence="8 11" id="KW-1133">Transmembrane helix</keyword>
<dbReference type="AlphaFoldDB" id="A0AAQ3JPU4"/>
<evidence type="ECO:0000259" key="13">
    <source>
        <dbReference type="Pfam" id="PF08263"/>
    </source>
</evidence>
<dbReference type="Gene3D" id="3.80.10.10">
    <property type="entry name" value="Ribonuclease Inhibitor"/>
    <property type="match status" value="6"/>
</dbReference>
<dbReference type="InterPro" id="IPR013210">
    <property type="entry name" value="LRR_N_plant-typ"/>
</dbReference>
<proteinExistence type="inferred from homology"/>
<dbReference type="GO" id="GO:0016301">
    <property type="term" value="F:kinase activity"/>
    <property type="evidence" value="ECO:0007669"/>
    <property type="project" value="UniProtKB-KW"/>
</dbReference>
<dbReference type="FunFam" id="3.80.10.10:FF:000233">
    <property type="entry name" value="Leucine-rich repeat receptor-like protein kinase TDR"/>
    <property type="match status" value="1"/>
</dbReference>
<organism evidence="15 16">
    <name type="scientific">Canna indica</name>
    <name type="common">Indian-shot</name>
    <dbReference type="NCBI Taxonomy" id="4628"/>
    <lineage>
        <taxon>Eukaryota</taxon>
        <taxon>Viridiplantae</taxon>
        <taxon>Streptophyta</taxon>
        <taxon>Embryophyta</taxon>
        <taxon>Tracheophyta</taxon>
        <taxon>Spermatophyta</taxon>
        <taxon>Magnoliopsida</taxon>
        <taxon>Liliopsida</taxon>
        <taxon>Zingiberales</taxon>
        <taxon>Cannaceae</taxon>
        <taxon>Canna</taxon>
    </lineage>
</organism>
<evidence type="ECO:0000256" key="5">
    <source>
        <dbReference type="ARBA" id="ARBA00022692"/>
    </source>
</evidence>
<dbReference type="Pfam" id="PF13516">
    <property type="entry name" value="LRR_6"/>
    <property type="match status" value="1"/>
</dbReference>
<dbReference type="PANTHER" id="PTHR48063:SF112">
    <property type="entry name" value="RECEPTOR LIKE PROTEIN 30-LIKE"/>
    <property type="match status" value="1"/>
</dbReference>
<evidence type="ECO:0000313" key="15">
    <source>
        <dbReference type="EMBL" id="WOK92555.1"/>
    </source>
</evidence>
<dbReference type="Pfam" id="PF08263">
    <property type="entry name" value="LRRNT_2"/>
    <property type="match status" value="1"/>
</dbReference>
<reference evidence="15 16" key="1">
    <citation type="submission" date="2023-10" db="EMBL/GenBank/DDBJ databases">
        <title>Chromosome-scale genome assembly provides insights into flower coloration mechanisms of Canna indica.</title>
        <authorList>
            <person name="Li C."/>
        </authorList>
    </citation>
    <scope>NUCLEOTIDE SEQUENCE [LARGE SCALE GENOMIC DNA]</scope>
    <source>
        <tissue evidence="15">Flower</tissue>
    </source>
</reference>
<dbReference type="InterPro" id="IPR046956">
    <property type="entry name" value="RLP23-like"/>
</dbReference>
<evidence type="ECO:0000256" key="12">
    <source>
        <dbReference type="SAM" id="SignalP"/>
    </source>
</evidence>
<feature type="domain" description="Leucine-rich repeat-containing N-terminal plant-type" evidence="13">
    <location>
        <begin position="49"/>
        <end position="85"/>
    </location>
</feature>
<feature type="transmembrane region" description="Helical" evidence="11">
    <location>
        <begin position="991"/>
        <end position="1014"/>
    </location>
</feature>
<keyword evidence="6 12" id="KW-0732">Signal</keyword>
<dbReference type="SUPFAM" id="SSF52047">
    <property type="entry name" value="RNI-like"/>
    <property type="match status" value="1"/>
</dbReference>
<evidence type="ECO:0000259" key="14">
    <source>
        <dbReference type="Pfam" id="PF23598"/>
    </source>
</evidence>
<dbReference type="SMART" id="SM00365">
    <property type="entry name" value="LRR_SD22"/>
    <property type="match status" value="7"/>
</dbReference>
<keyword evidence="5 11" id="KW-0812">Transmembrane</keyword>
<evidence type="ECO:0000256" key="6">
    <source>
        <dbReference type="ARBA" id="ARBA00022729"/>
    </source>
</evidence>
<gene>
    <name evidence="15" type="ORF">Cni_G01246</name>
</gene>
<dbReference type="FunFam" id="3.80.10.10:FF:000111">
    <property type="entry name" value="LRR receptor-like serine/threonine-protein kinase ERECTA"/>
    <property type="match status" value="1"/>
</dbReference>
<keyword evidence="3" id="KW-1003">Cell membrane</keyword>
<dbReference type="EMBL" id="CP136890">
    <property type="protein sequence ID" value="WOK92555.1"/>
    <property type="molecule type" value="Genomic_DNA"/>
</dbReference>
<dbReference type="InterPro" id="IPR055414">
    <property type="entry name" value="LRR_R13L4/SHOC2-like"/>
</dbReference>
<dbReference type="PRINTS" id="PR00019">
    <property type="entry name" value="LEURICHRPT"/>
</dbReference>
<keyword evidence="15" id="KW-0675">Receptor</keyword>
<sequence length="1054" mass="115904">MAARSSTKLYGFVSSKHVPVILTVFLLSLGATPCCRSLEADRTTRCVETERRALLAIKSDMYDPGDWFSSWTGRDCCTWRGVACDDNATGGHVTELNLRYPYADDQYGFSTKGASKVNPSLLQLKHLKRLDLSMNDFAGARIPKMIASLVHLKYLNLSNAGFGGSIPPQLGNLSSLRHLDLGGCSNKLRADDLEWLSRIPSLMYLDMYCLNLSEATNWLHQVNSIATLRVLCLGQASLPNVPPPFPPFNLTSISKIDLSAYHNLTSTMWRWLSNASSLEYLYLDSCLFNLDVEVVQVALAALSKLKELNLANNDITGEISAVVRNISRRLKHLDLSNNSLSGEIPPSMGDLLLLEHLDLEHNNIIGEIPRSVGNLTNLVKLYLTKNNISGEIPKNIGNLLSLQVLNLDRNQLTGQIPENIEKLQNLTELSLDDNSITGQIPATIGILYNLEILSMPSNYLTGEIPRSLGDLCKLIVLDLSYNDIVGEVTDLIDGLSNCSEGTPLNTMYMENNNLSGIIPPSLGQFSEMEDLDLSLNSLEGNITQAHFSNLTYLLYFDISFNSLNVILPNDWIPPFSASDISMGNCHFGTKFPAWIRTQTNLLGLHLSRAGLSGNVPAWFWDLSRGLINLNLSSNHLSGVLPPSAFLSSTQLTTLDLSNNSFQGPIPVSLADAIELQLLTLSNNHFNGNLPSSFCNMSKLEVLDLSNNNLSGNVPDCHTSFPASLESLHLNNNSFSGRFPSLLYCEELVLLDLGDNTFSGEIPTWIGEALLSLRVLRLRSNLFYGTIPASVSNLTSLQVLDLSSNNLFGRIPSSLGYLSAMRIIQNNSAPLNFFYSESVEIIAKGSSFEYTTVLSLVTSLDLSGNNLSGEIPKELTNLLGLRFLSLSNNHLTGRIPEKIGVMTQLESLDLSLNNFSGGIPSSLSSLHFLSHLNVSYNNLSGRIPTGSQFLTFNDPSIYVGNKDLCGLPLRECPSDAAIAEDEESDSDKLETVFLITSIIIGFVVGFWLSAGTLIIKHSIRIALFRWMDKICDWIYVHCAVKYAKLKSKLQGRPKN</sequence>
<feature type="domain" description="Disease resistance R13L4/SHOC-2-like LRR" evidence="14">
    <location>
        <begin position="327"/>
        <end position="429"/>
    </location>
</feature>
<evidence type="ECO:0000256" key="9">
    <source>
        <dbReference type="ARBA" id="ARBA00023136"/>
    </source>
</evidence>
<comment type="similarity">
    <text evidence="2">Belongs to the RLP family.</text>
</comment>
<comment type="subcellular location">
    <subcellularLocation>
        <location evidence="1">Cell membrane</location>
        <topology evidence="1">Single-pass type I membrane protein</topology>
    </subcellularLocation>
</comment>